<proteinExistence type="predicted"/>
<evidence type="ECO:0000259" key="4">
    <source>
        <dbReference type="Pfam" id="PF00891"/>
    </source>
</evidence>
<evidence type="ECO:0000259" key="5">
    <source>
        <dbReference type="Pfam" id="PF08100"/>
    </source>
</evidence>
<dbReference type="PANTHER" id="PTHR43712:SF2">
    <property type="entry name" value="O-METHYLTRANSFERASE CICE"/>
    <property type="match status" value="1"/>
</dbReference>
<dbReference type="AlphaFoldDB" id="A0A8H4W7X4"/>
<dbReference type="Proteomes" id="UP000566819">
    <property type="component" value="Unassembled WGS sequence"/>
</dbReference>
<dbReference type="GO" id="GO:0032259">
    <property type="term" value="P:methylation"/>
    <property type="evidence" value="ECO:0007669"/>
    <property type="project" value="UniProtKB-KW"/>
</dbReference>
<keyword evidence="1" id="KW-0489">Methyltransferase</keyword>
<comment type="caution">
    <text evidence="6">The sequence shown here is derived from an EMBL/GenBank/DDBJ whole genome shotgun (WGS) entry which is preliminary data.</text>
</comment>
<evidence type="ECO:0000256" key="1">
    <source>
        <dbReference type="ARBA" id="ARBA00022603"/>
    </source>
</evidence>
<dbReference type="PROSITE" id="PS51683">
    <property type="entry name" value="SAM_OMT_II"/>
    <property type="match status" value="1"/>
</dbReference>
<dbReference type="GO" id="GO:0046983">
    <property type="term" value="F:protein dimerization activity"/>
    <property type="evidence" value="ECO:0007669"/>
    <property type="project" value="InterPro"/>
</dbReference>
<accession>A0A8H4W7X4</accession>
<dbReference type="Gene3D" id="3.40.50.150">
    <property type="entry name" value="Vaccinia Virus protein VP39"/>
    <property type="match status" value="1"/>
</dbReference>
<evidence type="ECO:0000256" key="2">
    <source>
        <dbReference type="ARBA" id="ARBA00022679"/>
    </source>
</evidence>
<evidence type="ECO:0000313" key="7">
    <source>
        <dbReference type="Proteomes" id="UP000566819"/>
    </source>
</evidence>
<name>A0A8H4W7X4_9HELO</name>
<dbReference type="OrthoDB" id="1606438at2759"/>
<dbReference type="Gene3D" id="1.10.10.10">
    <property type="entry name" value="Winged helix-like DNA-binding domain superfamily/Winged helix DNA-binding domain"/>
    <property type="match status" value="1"/>
</dbReference>
<evidence type="ECO:0000256" key="3">
    <source>
        <dbReference type="ARBA" id="ARBA00022691"/>
    </source>
</evidence>
<evidence type="ECO:0000313" key="6">
    <source>
        <dbReference type="EMBL" id="KAF4636656.1"/>
    </source>
</evidence>
<dbReference type="InterPro" id="IPR036388">
    <property type="entry name" value="WH-like_DNA-bd_sf"/>
</dbReference>
<evidence type="ECO:0008006" key="8">
    <source>
        <dbReference type="Google" id="ProtNLM"/>
    </source>
</evidence>
<sequence length="448" mass="49759">MSYLSILRTSLNDKLQQMETELSVSSHNGSPYLLEAHPYLAFDDADNIPSRKVFDLMEQIRMDLKAVDSLITPTRFKLVELGTLHYKSAALNAAVVLNVADAIEAVGGEVTLEDLAKKVDVNEHKLGRILRTLTGEFIFQETSHNVFKNTRHSIALAGSQGARSFLSFITDLGMKCATGIPKDLSNPETKHSFAETTAPFCKVVSKNGQTFAQYMGNPENATMVELGNEGITDLLVEQKLTRAALLYDYPWAELGSTKVIDLGSGTGDSGMDVMRKFPQLSWVYQDLEPVIESLKKDFPGDLIDRVDDGRISFVVQDYFQPNASDGNVWYMRGVLHEYNDDQVLAILNHLTAAMRRTPNSKMIINEVLNSSPIIVPTSSMSTPSEHIPGSQSAMASMANIMTWSTFSLFGGKERSYQEYESLLNTAGLKISRFFQFRTFTVMLECVLA</sequence>
<dbReference type="GO" id="GO:0008171">
    <property type="term" value="F:O-methyltransferase activity"/>
    <property type="evidence" value="ECO:0007669"/>
    <property type="project" value="InterPro"/>
</dbReference>
<reference evidence="6 7" key="1">
    <citation type="submission" date="2020-03" db="EMBL/GenBank/DDBJ databases">
        <title>Draft Genome Sequence of Cudoniella acicularis.</title>
        <authorList>
            <person name="Buettner E."/>
            <person name="Kellner H."/>
        </authorList>
    </citation>
    <scope>NUCLEOTIDE SEQUENCE [LARGE SCALE GENOMIC DNA]</scope>
    <source>
        <strain evidence="6 7">DSM 108380</strain>
    </source>
</reference>
<dbReference type="EMBL" id="JAAMPI010000055">
    <property type="protein sequence ID" value="KAF4636656.1"/>
    <property type="molecule type" value="Genomic_DNA"/>
</dbReference>
<dbReference type="SUPFAM" id="SSF46785">
    <property type="entry name" value="Winged helix' DNA-binding domain"/>
    <property type="match status" value="1"/>
</dbReference>
<keyword evidence="7" id="KW-1185">Reference proteome</keyword>
<dbReference type="InterPro" id="IPR012967">
    <property type="entry name" value="COMT_dimerisation"/>
</dbReference>
<keyword evidence="3" id="KW-0949">S-adenosyl-L-methionine</keyword>
<protein>
    <recommendedName>
        <fullName evidence="8">O-methyltransferase domain-containing protein</fullName>
    </recommendedName>
</protein>
<feature type="domain" description="O-methyltransferase C-terminal" evidence="4">
    <location>
        <begin position="239"/>
        <end position="428"/>
    </location>
</feature>
<dbReference type="Pfam" id="PF08100">
    <property type="entry name" value="Dimerisation"/>
    <property type="match status" value="1"/>
</dbReference>
<dbReference type="Pfam" id="PF00891">
    <property type="entry name" value="Methyltransf_2"/>
    <property type="match status" value="1"/>
</dbReference>
<dbReference type="InterPro" id="IPR001077">
    <property type="entry name" value="COMT_C"/>
</dbReference>
<gene>
    <name evidence="6" type="ORF">G7Y89_g1429</name>
</gene>
<keyword evidence="2" id="KW-0808">Transferase</keyword>
<feature type="domain" description="O-methyltransferase dimerisation" evidence="5">
    <location>
        <begin position="84"/>
        <end position="156"/>
    </location>
</feature>
<dbReference type="PANTHER" id="PTHR43712">
    <property type="entry name" value="PUTATIVE (AFU_ORTHOLOGUE AFUA_4G14580)-RELATED"/>
    <property type="match status" value="1"/>
</dbReference>
<dbReference type="SUPFAM" id="SSF53335">
    <property type="entry name" value="S-adenosyl-L-methionine-dependent methyltransferases"/>
    <property type="match status" value="1"/>
</dbReference>
<dbReference type="InterPro" id="IPR036390">
    <property type="entry name" value="WH_DNA-bd_sf"/>
</dbReference>
<dbReference type="InterPro" id="IPR016461">
    <property type="entry name" value="COMT-like"/>
</dbReference>
<dbReference type="InterPro" id="IPR029063">
    <property type="entry name" value="SAM-dependent_MTases_sf"/>
</dbReference>
<organism evidence="6 7">
    <name type="scientific">Cudoniella acicularis</name>
    <dbReference type="NCBI Taxonomy" id="354080"/>
    <lineage>
        <taxon>Eukaryota</taxon>
        <taxon>Fungi</taxon>
        <taxon>Dikarya</taxon>
        <taxon>Ascomycota</taxon>
        <taxon>Pezizomycotina</taxon>
        <taxon>Leotiomycetes</taxon>
        <taxon>Helotiales</taxon>
        <taxon>Tricladiaceae</taxon>
        <taxon>Cudoniella</taxon>
    </lineage>
</organism>